<keyword evidence="4" id="KW-0732">Signal</keyword>
<feature type="region of interest" description="Disordered" evidence="3">
    <location>
        <begin position="285"/>
        <end position="337"/>
    </location>
</feature>
<keyword evidence="2" id="KW-0186">Copper</keyword>
<name>A0A0L0T3E0_ALLM3</name>
<evidence type="ECO:0000256" key="3">
    <source>
        <dbReference type="SAM" id="MobiDB-lite"/>
    </source>
</evidence>
<dbReference type="Proteomes" id="UP000054350">
    <property type="component" value="Unassembled WGS sequence"/>
</dbReference>
<dbReference type="InterPro" id="IPR050316">
    <property type="entry name" value="Tyrosinase/Hemocyanin"/>
</dbReference>
<evidence type="ECO:0000259" key="5">
    <source>
        <dbReference type="PROSITE" id="PS00498"/>
    </source>
</evidence>
<dbReference type="AlphaFoldDB" id="A0A0L0T3E0"/>
<dbReference type="eggNOG" id="ENOG502S31Y">
    <property type="taxonomic scope" value="Eukaryota"/>
</dbReference>
<accession>A0A0L0T3E0</accession>
<dbReference type="GO" id="GO:0016491">
    <property type="term" value="F:oxidoreductase activity"/>
    <property type="evidence" value="ECO:0007669"/>
    <property type="project" value="InterPro"/>
</dbReference>
<dbReference type="PANTHER" id="PTHR11474">
    <property type="entry name" value="TYROSINASE FAMILY MEMBER"/>
    <property type="match status" value="1"/>
</dbReference>
<dbReference type="InterPro" id="IPR008922">
    <property type="entry name" value="Di-copper_centre_dom_sf"/>
</dbReference>
<evidence type="ECO:0000313" key="6">
    <source>
        <dbReference type="EMBL" id="KNE69200.1"/>
    </source>
</evidence>
<dbReference type="Pfam" id="PF00264">
    <property type="entry name" value="Tyrosinase"/>
    <property type="match status" value="1"/>
</dbReference>
<gene>
    <name evidence="6" type="ORF">AMAG_13592</name>
</gene>
<dbReference type="VEuPathDB" id="FungiDB:AMAG_13592"/>
<keyword evidence="1" id="KW-0479">Metal-binding</keyword>
<reference evidence="6 7" key="1">
    <citation type="submission" date="2009-11" db="EMBL/GenBank/DDBJ databases">
        <title>Annotation of Allomyces macrogynus ATCC 38327.</title>
        <authorList>
            <consortium name="The Broad Institute Genome Sequencing Platform"/>
            <person name="Russ C."/>
            <person name="Cuomo C."/>
            <person name="Burger G."/>
            <person name="Gray M.W."/>
            <person name="Holland P.W.H."/>
            <person name="King N."/>
            <person name="Lang F.B.F."/>
            <person name="Roger A.J."/>
            <person name="Ruiz-Trillo I."/>
            <person name="Young S.K."/>
            <person name="Zeng Q."/>
            <person name="Gargeya S."/>
            <person name="Fitzgerald M."/>
            <person name="Haas B."/>
            <person name="Abouelleil A."/>
            <person name="Alvarado L."/>
            <person name="Arachchi H.M."/>
            <person name="Berlin A."/>
            <person name="Chapman S.B."/>
            <person name="Gearin G."/>
            <person name="Goldberg J."/>
            <person name="Griggs A."/>
            <person name="Gujja S."/>
            <person name="Hansen M."/>
            <person name="Heiman D."/>
            <person name="Howarth C."/>
            <person name="Larimer J."/>
            <person name="Lui A."/>
            <person name="MacDonald P.J.P."/>
            <person name="McCowen C."/>
            <person name="Montmayeur A."/>
            <person name="Murphy C."/>
            <person name="Neiman D."/>
            <person name="Pearson M."/>
            <person name="Priest M."/>
            <person name="Roberts A."/>
            <person name="Saif S."/>
            <person name="Shea T."/>
            <person name="Sisk P."/>
            <person name="Stolte C."/>
            <person name="Sykes S."/>
            <person name="Wortman J."/>
            <person name="Nusbaum C."/>
            <person name="Birren B."/>
        </authorList>
    </citation>
    <scope>NUCLEOTIDE SEQUENCE [LARGE SCALE GENOMIC DNA]</scope>
    <source>
        <strain evidence="6 7">ATCC 38327</strain>
    </source>
</reference>
<dbReference type="GO" id="GO:0046872">
    <property type="term" value="F:metal ion binding"/>
    <property type="evidence" value="ECO:0007669"/>
    <property type="project" value="UniProtKB-KW"/>
</dbReference>
<dbReference type="PRINTS" id="PR00092">
    <property type="entry name" value="TYROSINASE"/>
</dbReference>
<feature type="compositionally biased region" description="Low complexity" evidence="3">
    <location>
        <begin position="292"/>
        <end position="311"/>
    </location>
</feature>
<dbReference type="OrthoDB" id="6132182at2759"/>
<dbReference type="OMA" id="IFANNNM"/>
<dbReference type="SUPFAM" id="SSF48056">
    <property type="entry name" value="Di-copper centre-containing domain"/>
    <property type="match status" value="1"/>
</dbReference>
<dbReference type="EMBL" id="GG745360">
    <property type="protein sequence ID" value="KNE69200.1"/>
    <property type="molecule type" value="Genomic_DNA"/>
</dbReference>
<dbReference type="STRING" id="578462.A0A0L0T3E0"/>
<keyword evidence="7" id="KW-1185">Reference proteome</keyword>
<evidence type="ECO:0000313" key="7">
    <source>
        <dbReference type="Proteomes" id="UP000054350"/>
    </source>
</evidence>
<feature type="domain" description="Tyrosinase copper-binding" evidence="5">
    <location>
        <begin position="213"/>
        <end position="224"/>
    </location>
</feature>
<organism evidence="6 7">
    <name type="scientific">Allomyces macrogynus (strain ATCC 38327)</name>
    <name type="common">Allomyces javanicus var. macrogynus</name>
    <dbReference type="NCBI Taxonomy" id="578462"/>
    <lineage>
        <taxon>Eukaryota</taxon>
        <taxon>Fungi</taxon>
        <taxon>Fungi incertae sedis</taxon>
        <taxon>Blastocladiomycota</taxon>
        <taxon>Blastocladiomycetes</taxon>
        <taxon>Blastocladiales</taxon>
        <taxon>Blastocladiaceae</taxon>
        <taxon>Allomyces</taxon>
    </lineage>
</organism>
<dbReference type="PROSITE" id="PS00498">
    <property type="entry name" value="TYROSINASE_2"/>
    <property type="match status" value="1"/>
</dbReference>
<feature type="compositionally biased region" description="Polar residues" evidence="3">
    <location>
        <begin position="312"/>
        <end position="337"/>
    </location>
</feature>
<feature type="signal peptide" evidence="4">
    <location>
        <begin position="1"/>
        <end position="26"/>
    </location>
</feature>
<evidence type="ECO:0000256" key="2">
    <source>
        <dbReference type="ARBA" id="ARBA00023008"/>
    </source>
</evidence>
<proteinExistence type="predicted"/>
<dbReference type="PANTHER" id="PTHR11474:SF126">
    <property type="entry name" value="TYROSINASE-LIKE PROTEIN TYR-1-RELATED"/>
    <property type="match status" value="1"/>
</dbReference>
<evidence type="ECO:0000256" key="4">
    <source>
        <dbReference type="SAM" id="SignalP"/>
    </source>
</evidence>
<sequence>MKSCRMLSLLALAVLVLLAKAHDAMAECGSRRLRKEIHDLTPSEMQSLVNGLKTLYSNGVGKYYVDMHVNMNTDAHNTPQFLPYHRLMVWKFEAELLKVAPGLSGLPYWDASYQASNPASSFVFREDVFGAAANGCLTGSFAGLPSTASGISGCVKRSPQPNFTLYSPELILGTMKASDSYASFERSLEYGQHASVHNYVAGNMGNVLFSPSDPIFWLHHSAVDYYWAKWQGLNNNANYNKYNGQHKGRDVSPSNVLADQPVSFMLDYWSNMCYQYQDPINAPSGKAPFALGSKGDTPSPTTTGSASPTDTNNSTASGNATVTTSGAPSATGTPAAQQNITIPSGLTDEFIKQFQLNSTQAARVHDMVVSFVNHLNEQIAAGQKVPTLADLAILSAGDVGANLPGGANATPTPTPAHSGAGALAMADARVGGAVTAVVVMVAGMLL</sequence>
<reference evidence="7" key="2">
    <citation type="submission" date="2009-11" db="EMBL/GenBank/DDBJ databases">
        <title>The Genome Sequence of Allomyces macrogynus strain ATCC 38327.</title>
        <authorList>
            <consortium name="The Broad Institute Genome Sequencing Platform"/>
            <person name="Russ C."/>
            <person name="Cuomo C."/>
            <person name="Shea T."/>
            <person name="Young S.K."/>
            <person name="Zeng Q."/>
            <person name="Koehrsen M."/>
            <person name="Haas B."/>
            <person name="Borodovsky M."/>
            <person name="Guigo R."/>
            <person name="Alvarado L."/>
            <person name="Berlin A."/>
            <person name="Borenstein D."/>
            <person name="Chen Z."/>
            <person name="Engels R."/>
            <person name="Freedman E."/>
            <person name="Gellesch M."/>
            <person name="Goldberg J."/>
            <person name="Griggs A."/>
            <person name="Gujja S."/>
            <person name="Heiman D."/>
            <person name="Hepburn T."/>
            <person name="Howarth C."/>
            <person name="Jen D."/>
            <person name="Larson L."/>
            <person name="Lewis B."/>
            <person name="Mehta T."/>
            <person name="Park D."/>
            <person name="Pearson M."/>
            <person name="Roberts A."/>
            <person name="Saif S."/>
            <person name="Shenoy N."/>
            <person name="Sisk P."/>
            <person name="Stolte C."/>
            <person name="Sykes S."/>
            <person name="Walk T."/>
            <person name="White J."/>
            <person name="Yandava C."/>
            <person name="Burger G."/>
            <person name="Gray M.W."/>
            <person name="Holland P.W.H."/>
            <person name="King N."/>
            <person name="Lang F.B.F."/>
            <person name="Roger A.J."/>
            <person name="Ruiz-Trillo I."/>
            <person name="Lander E."/>
            <person name="Nusbaum C."/>
        </authorList>
    </citation>
    <scope>NUCLEOTIDE SEQUENCE [LARGE SCALE GENOMIC DNA]</scope>
    <source>
        <strain evidence="7">ATCC 38327</strain>
    </source>
</reference>
<evidence type="ECO:0000256" key="1">
    <source>
        <dbReference type="ARBA" id="ARBA00022723"/>
    </source>
</evidence>
<dbReference type="InterPro" id="IPR002227">
    <property type="entry name" value="Tyrosinase_Cu-bd"/>
</dbReference>
<feature type="chain" id="PRO_5005548455" description="Tyrosinase copper-binding domain-containing protein" evidence="4">
    <location>
        <begin position="27"/>
        <end position="446"/>
    </location>
</feature>
<protein>
    <recommendedName>
        <fullName evidence="5">Tyrosinase copper-binding domain-containing protein</fullName>
    </recommendedName>
</protein>
<dbReference type="Gene3D" id="1.10.1280.10">
    <property type="entry name" value="Di-copper center containing domain from catechol oxidase"/>
    <property type="match status" value="1"/>
</dbReference>